<dbReference type="InterPro" id="IPR011009">
    <property type="entry name" value="Kinase-like_dom_sf"/>
</dbReference>
<evidence type="ECO:0000259" key="8">
    <source>
        <dbReference type="PROSITE" id="PS50011"/>
    </source>
</evidence>
<evidence type="ECO:0000256" key="7">
    <source>
        <dbReference type="SAM" id="MobiDB-lite"/>
    </source>
</evidence>
<keyword evidence="2" id="KW-0723">Serine/threonine-protein kinase</keyword>
<dbReference type="InterPro" id="IPR008271">
    <property type="entry name" value="Ser/Thr_kinase_AS"/>
</dbReference>
<reference evidence="10" key="1">
    <citation type="journal article" date="2019" name="Int. J. Syst. Evol. Microbiol.">
        <title>The Global Catalogue of Microorganisms (GCM) 10K type strain sequencing project: providing services to taxonomists for standard genome sequencing and annotation.</title>
        <authorList>
            <consortium name="The Broad Institute Genomics Platform"/>
            <consortium name="The Broad Institute Genome Sequencing Center for Infectious Disease"/>
            <person name="Wu L."/>
            <person name="Ma J."/>
        </authorList>
    </citation>
    <scope>NUCLEOTIDE SEQUENCE [LARGE SCALE GENOMIC DNA]</scope>
    <source>
        <strain evidence="10">CGMCC 4.7397</strain>
    </source>
</reference>
<keyword evidence="10" id="KW-1185">Reference proteome</keyword>
<evidence type="ECO:0000256" key="4">
    <source>
        <dbReference type="ARBA" id="ARBA00022741"/>
    </source>
</evidence>
<evidence type="ECO:0000313" key="10">
    <source>
        <dbReference type="Proteomes" id="UP001596119"/>
    </source>
</evidence>
<feature type="compositionally biased region" description="Gly residues" evidence="7">
    <location>
        <begin position="273"/>
        <end position="282"/>
    </location>
</feature>
<name>A0ABW1I2R8_9PSEU</name>
<dbReference type="SUPFAM" id="SSF56112">
    <property type="entry name" value="Protein kinase-like (PK-like)"/>
    <property type="match status" value="1"/>
</dbReference>
<dbReference type="PROSITE" id="PS00108">
    <property type="entry name" value="PROTEIN_KINASE_ST"/>
    <property type="match status" value="1"/>
</dbReference>
<evidence type="ECO:0000256" key="3">
    <source>
        <dbReference type="ARBA" id="ARBA00022679"/>
    </source>
</evidence>
<comment type="caution">
    <text evidence="9">The sequence shown here is derived from an EMBL/GenBank/DDBJ whole genome shotgun (WGS) entry which is preliminary data.</text>
</comment>
<dbReference type="Proteomes" id="UP001596119">
    <property type="component" value="Unassembled WGS sequence"/>
</dbReference>
<dbReference type="PANTHER" id="PTHR43289">
    <property type="entry name" value="MITOGEN-ACTIVATED PROTEIN KINASE KINASE KINASE 20-RELATED"/>
    <property type="match status" value="1"/>
</dbReference>
<dbReference type="GO" id="GO:0004674">
    <property type="term" value="F:protein serine/threonine kinase activity"/>
    <property type="evidence" value="ECO:0007669"/>
    <property type="project" value="UniProtKB-EC"/>
</dbReference>
<dbReference type="InterPro" id="IPR000719">
    <property type="entry name" value="Prot_kinase_dom"/>
</dbReference>
<keyword evidence="6" id="KW-0067">ATP-binding</keyword>
<feature type="domain" description="Protein kinase" evidence="8">
    <location>
        <begin position="9"/>
        <end position="270"/>
    </location>
</feature>
<feature type="region of interest" description="Disordered" evidence="7">
    <location>
        <begin position="267"/>
        <end position="322"/>
    </location>
</feature>
<dbReference type="SMART" id="SM00220">
    <property type="entry name" value="S_TKc"/>
    <property type="match status" value="1"/>
</dbReference>
<proteinExistence type="predicted"/>
<evidence type="ECO:0000256" key="2">
    <source>
        <dbReference type="ARBA" id="ARBA00022527"/>
    </source>
</evidence>
<sequence>MEPEMFGPYRLDALISVGGMGEVYRAFDTTRDRPVALKRLRPGLAADDEYQSRFRRESRRAGRLSSPHVIPIHNFGEIDGRLYIDMRLVDGADLHTFIADHGPLDPGAAVDVVRQVAEALDCAHEAGLIHRDIKPSNVLLGERGFVYLIDFGVARRDTGAASTLTATGSAVGTLAYMAPELFRCEAVDRRVDVYALGCLLFEALVGRPPFVGEGHVLMHDHLYVDPPRASAERKGLPVGLDPVIRRAMAKDPDDRFSTAGELARAAQDALSAGGHGSGGGSGPSVRHARTCDPPEDIPQTQTETEKEKTEEPSVALIRGAGRGTSAPTHIGFHPFARLRWRRIGLEFLALLVAFVVVVAAVPSLRNEAEQFLFNWQVPGASDRSLPEDLTYKSGVRVVERTSTLDLTGWKRTTAEELASGERVSRGLSMTSFVLRKTEPGAKYFVHTVSSGSAADPSIWCDSHPFRVIQAETQPSSGVRQWNVLVDISKEPDDQPFTVDLLVTFWNGFQNKSDWWGGFRILHATEKASYRIIFPPGLPAGDVKFRYKDVTANQTVYLDPGGLTVSPAPGPAPVEEITWTVDNPMPDRSYQVTWTWPDSAATTP</sequence>
<organism evidence="9 10">
    <name type="scientific">Pseudonocardia lutea</name>
    <dbReference type="NCBI Taxonomy" id="2172015"/>
    <lineage>
        <taxon>Bacteria</taxon>
        <taxon>Bacillati</taxon>
        <taxon>Actinomycetota</taxon>
        <taxon>Actinomycetes</taxon>
        <taxon>Pseudonocardiales</taxon>
        <taxon>Pseudonocardiaceae</taxon>
        <taxon>Pseudonocardia</taxon>
    </lineage>
</organism>
<keyword evidence="3 9" id="KW-0808">Transferase</keyword>
<dbReference type="Pfam" id="PF00069">
    <property type="entry name" value="Pkinase"/>
    <property type="match status" value="1"/>
</dbReference>
<gene>
    <name evidence="9" type="ORF">ACFQH9_06375</name>
</gene>
<dbReference type="PANTHER" id="PTHR43289:SF6">
    <property type="entry name" value="SERINE_THREONINE-PROTEIN KINASE NEKL-3"/>
    <property type="match status" value="1"/>
</dbReference>
<dbReference type="RefSeq" id="WP_379564959.1">
    <property type="nucleotide sequence ID" value="NZ_JBHSQK010000011.1"/>
</dbReference>
<dbReference type="PROSITE" id="PS50011">
    <property type="entry name" value="PROTEIN_KINASE_DOM"/>
    <property type="match status" value="1"/>
</dbReference>
<dbReference type="CDD" id="cd14014">
    <property type="entry name" value="STKc_PknB_like"/>
    <property type="match status" value="1"/>
</dbReference>
<dbReference type="EMBL" id="JBHSQK010000011">
    <property type="protein sequence ID" value="MFC5947896.1"/>
    <property type="molecule type" value="Genomic_DNA"/>
</dbReference>
<dbReference type="EC" id="2.7.11.1" evidence="1"/>
<evidence type="ECO:0000313" key="9">
    <source>
        <dbReference type="EMBL" id="MFC5947896.1"/>
    </source>
</evidence>
<evidence type="ECO:0000256" key="1">
    <source>
        <dbReference type="ARBA" id="ARBA00012513"/>
    </source>
</evidence>
<dbReference type="Gene3D" id="1.10.510.10">
    <property type="entry name" value="Transferase(Phosphotransferase) domain 1"/>
    <property type="match status" value="1"/>
</dbReference>
<accession>A0ABW1I2R8</accession>
<dbReference type="Gene3D" id="3.30.200.20">
    <property type="entry name" value="Phosphorylase Kinase, domain 1"/>
    <property type="match status" value="1"/>
</dbReference>
<keyword evidence="4" id="KW-0547">Nucleotide-binding</keyword>
<protein>
    <recommendedName>
        <fullName evidence="1">non-specific serine/threonine protein kinase</fullName>
        <ecNumber evidence="1">2.7.11.1</ecNumber>
    </recommendedName>
</protein>
<keyword evidence="5 9" id="KW-0418">Kinase</keyword>
<evidence type="ECO:0000256" key="6">
    <source>
        <dbReference type="ARBA" id="ARBA00022840"/>
    </source>
</evidence>
<evidence type="ECO:0000256" key="5">
    <source>
        <dbReference type="ARBA" id="ARBA00022777"/>
    </source>
</evidence>